<dbReference type="SMART" id="SM00034">
    <property type="entry name" value="CLECT"/>
    <property type="match status" value="2"/>
</dbReference>
<feature type="domain" description="CUB" evidence="7">
    <location>
        <begin position="1"/>
        <end position="110"/>
    </location>
</feature>
<dbReference type="Pfam" id="PF00059">
    <property type="entry name" value="Lectin_C"/>
    <property type="match status" value="2"/>
</dbReference>
<keyword evidence="3" id="KW-1015">Disulfide bond</keyword>
<dbReference type="SMART" id="SM00231">
    <property type="entry name" value="FA58C"/>
    <property type="match status" value="1"/>
</dbReference>
<dbReference type="InterPro" id="IPR008979">
    <property type="entry name" value="Galactose-bd-like_sf"/>
</dbReference>
<dbReference type="EMBL" id="CALNXK010000058">
    <property type="protein sequence ID" value="CAH3136915.1"/>
    <property type="molecule type" value="Genomic_DNA"/>
</dbReference>
<comment type="caution">
    <text evidence="5">Lacks conserved residue(s) required for the propagation of feature annotation.</text>
</comment>
<dbReference type="PROSITE" id="PS50011">
    <property type="entry name" value="PROTEIN_KINASE_DOM"/>
    <property type="match status" value="1"/>
</dbReference>
<accession>A0ABN8P7P7</accession>
<feature type="compositionally biased region" description="Basic and acidic residues" evidence="6">
    <location>
        <begin position="1279"/>
        <end position="1295"/>
    </location>
</feature>
<dbReference type="Gene3D" id="1.10.510.10">
    <property type="entry name" value="Transferase(Phosphotransferase) domain 1"/>
    <property type="match status" value="1"/>
</dbReference>
<organism evidence="12 13">
    <name type="scientific">Porites lobata</name>
    <dbReference type="NCBI Taxonomy" id="104759"/>
    <lineage>
        <taxon>Eukaryota</taxon>
        <taxon>Metazoa</taxon>
        <taxon>Cnidaria</taxon>
        <taxon>Anthozoa</taxon>
        <taxon>Hexacorallia</taxon>
        <taxon>Scleractinia</taxon>
        <taxon>Fungiina</taxon>
        <taxon>Poritidae</taxon>
        <taxon>Porites</taxon>
    </lineage>
</organism>
<dbReference type="InterPro" id="IPR000859">
    <property type="entry name" value="CUB_dom"/>
</dbReference>
<dbReference type="InterPro" id="IPR001304">
    <property type="entry name" value="C-type_lectin-like"/>
</dbReference>
<evidence type="ECO:0000256" key="4">
    <source>
        <dbReference type="ARBA" id="ARBA00023170"/>
    </source>
</evidence>
<dbReference type="PROSITE" id="PS50041">
    <property type="entry name" value="C_TYPE_LECTIN_2"/>
    <property type="match status" value="2"/>
</dbReference>
<reference evidence="12 13" key="1">
    <citation type="submission" date="2022-05" db="EMBL/GenBank/DDBJ databases">
        <authorList>
            <consortium name="Genoscope - CEA"/>
            <person name="William W."/>
        </authorList>
    </citation>
    <scope>NUCLEOTIDE SEQUENCE [LARGE SCALE GENOMIC DNA]</scope>
</reference>
<dbReference type="InterPro" id="IPR000421">
    <property type="entry name" value="FA58C"/>
</dbReference>
<comment type="subcellular location">
    <subcellularLocation>
        <location evidence="1">Membrane</location>
        <topology evidence="1">Single-pass type I membrane protein</topology>
    </subcellularLocation>
</comment>
<dbReference type="InterPro" id="IPR016186">
    <property type="entry name" value="C-type_lectin-like/link_sf"/>
</dbReference>
<sequence>CGSVVNNTTLTSPGHPNHHPRNMDCNWTWEIPTGKILNVTFASFDMEPLWDCGRDYLSIYHQSNVLIGKYCGDLTYNLAVIVAGNYTVIKFHSENVDKGKRGFRLHFSELPRSELCGSAKDNILRSPVYVQSYPPNMHCVYNISVPHGKVQKLVFQIFELAFDPECRLNYLSISHGNNSIDHYCGNLTGKVIFVSRDYLVLTFHSNEKFDPNNRGFEIFFTEDVNMPAPCPLGWTSLYGSCYKVSSNELEWNSAKSACEALGSSLVILNSLAKIQELIKRTNGQTWIGLQRDLKGSSPWQWVDGSGAFYSYWWSGEPNDIDGNEDCVVMNPHIGKWNDRGCWKSHYYVCEINGCPQDWIQILGSCYRASSYALDWFAAESACKAIESSLPIMTSRAEQDALGSFLTQSAWSGMHRNPSHNFGLVSGSQASYVHELLGQLESLTGEGDCVEINSKGKLKNRDCRHHHQYLCTISAGTKCRKPSLGDDVVVSPSDCLLPTHPHGKICSFYCARGYQVSGPSSARCGIGGSWSEDANTILCDECEEALGMGDGEISNGQVIASSQLDAEHAAINGRLKAIRTSNKVGSWSPYTNNVKQWLQIDRGSQERTLVAKIATQGENAKSTWVTHYRLQYSDNGDKFNVYKELGQVKDKVFDGNTDPDTIVSHKLNPRIRASFFGAVNYTEGWCLGSKAAYFSQKGSFVTVPKMNITNCDFTIAFWVKSGDIEGPLMAIWSVSGKLFYAAIKNSSVILSIHNTVAKANFAISDWNHVAITCEESKIKVFVNGTEILTKEQWNEFFFLSSDHLETENVIGNHPVLFKLPLVNKPFVGALMDLHVIETALSANQISDLSKGTPKTPVINKKESKINDCTVNLTWSRDVCATTKNTIRFRVINPQGYRAERRVQEHTSAKLYHLLTLDCDKIYQIQVSSWIGELQSDWSTPWQVQTHPPMIQQDTQNVYSNDDVTKTLGIVLGITATLAAAILVGIYRRRQKREERSKKEIVHFMSLEVPHERVTIVGELGRGAFGKVHKGVMKEVTNANIYPDTSERNPNVHSKDSLRPLKDNINKGRIVAVKVLLENAGEEEKRQFLQEIDLMKDVGSHRNILSILGFWIRSEPIMLIMEYVPHGDLLQWLRNKRQQIKHVTLTKKNNDHTDVLESQKKNMGGREIKGGKIKNEKQEENGSMQLQELENPHKSKVTDVDTNVDRLLEILPQCSTLEKEETTSLGESSRNLPEVVTSLILVGGEGPTHQLTTYDEPKGSDGITLTIETEDKNSDANGKQKRIESSENETGKSKDDAMNVYVSSPETKPGKENEKRVQSLPSTFKDDQFPESLERTTMAASTEHDEGTCDIDNKDHVFSADDMMSFAWQIAKGMEYLASKGFVHRDLAARNILLGENKAVKISDFGMLRRTGESEIYEVATVKKLPIKWTAPDSLETGIFTSKSDVWSFGVVLWEMATMGGTPYPRISHAQLYNLLKKGYRMEQPNTCSDEIYKLMLDCWRDDPNERPSFTEMITTLEQMMTADTPYYDFTLLDESQECYNDQCPSTSETLDTLL</sequence>
<dbReference type="Gene3D" id="2.10.70.10">
    <property type="entry name" value="Complement Module, domain 1"/>
    <property type="match status" value="1"/>
</dbReference>
<dbReference type="CDD" id="cd00192">
    <property type="entry name" value="PTKc"/>
    <property type="match status" value="1"/>
</dbReference>
<dbReference type="Pfam" id="PF00754">
    <property type="entry name" value="F5_F8_type_C"/>
    <property type="match status" value="1"/>
</dbReference>
<dbReference type="InterPro" id="IPR018378">
    <property type="entry name" value="C-type_lectin_CS"/>
</dbReference>
<dbReference type="SMART" id="SM00219">
    <property type="entry name" value="TyrKc"/>
    <property type="match status" value="1"/>
</dbReference>
<keyword evidence="2" id="KW-0732">Signal</keyword>
<feature type="compositionally biased region" description="Basic and acidic residues" evidence="6">
    <location>
        <begin position="1306"/>
        <end position="1315"/>
    </location>
</feature>
<dbReference type="PROSITE" id="PS01180">
    <property type="entry name" value="CUB"/>
    <property type="match status" value="2"/>
</dbReference>
<feature type="domain" description="CUB" evidence="7">
    <location>
        <begin position="116"/>
        <end position="223"/>
    </location>
</feature>
<dbReference type="Gene3D" id="3.10.100.10">
    <property type="entry name" value="Mannose-Binding Protein A, subunit A"/>
    <property type="match status" value="2"/>
</dbReference>
<dbReference type="CDD" id="cd00037">
    <property type="entry name" value="CLECT"/>
    <property type="match status" value="1"/>
</dbReference>
<dbReference type="Gene3D" id="2.60.120.200">
    <property type="match status" value="1"/>
</dbReference>
<dbReference type="SUPFAM" id="SSF49854">
    <property type="entry name" value="Spermadhesin, CUB domain"/>
    <property type="match status" value="2"/>
</dbReference>
<dbReference type="PANTHER" id="PTHR24416:SF583">
    <property type="entry name" value="RECEPTOR PROTEIN-TYROSINE KINASE"/>
    <property type="match status" value="1"/>
</dbReference>
<evidence type="ECO:0000256" key="3">
    <source>
        <dbReference type="ARBA" id="ARBA00023157"/>
    </source>
</evidence>
<evidence type="ECO:0000313" key="13">
    <source>
        <dbReference type="Proteomes" id="UP001159405"/>
    </source>
</evidence>
<dbReference type="Pfam" id="PF00084">
    <property type="entry name" value="Sushi"/>
    <property type="match status" value="1"/>
</dbReference>
<evidence type="ECO:0000259" key="8">
    <source>
        <dbReference type="PROSITE" id="PS50011"/>
    </source>
</evidence>
<dbReference type="Gene3D" id="2.60.120.260">
    <property type="entry name" value="Galactose-binding domain-like"/>
    <property type="match status" value="1"/>
</dbReference>
<evidence type="ECO:0000259" key="10">
    <source>
        <dbReference type="PROSITE" id="PS50041"/>
    </source>
</evidence>
<feature type="domain" description="C-type lectin" evidence="10">
    <location>
        <begin position="237"/>
        <end position="350"/>
    </location>
</feature>
<feature type="domain" description="Protein kinase" evidence="8">
    <location>
        <begin position="1012"/>
        <end position="1526"/>
    </location>
</feature>
<proteinExistence type="predicted"/>
<dbReference type="InterPro" id="IPR001245">
    <property type="entry name" value="Ser-Thr/Tyr_kinase_cat_dom"/>
</dbReference>
<feature type="domain" description="F5/8 type C" evidence="9">
    <location>
        <begin position="541"/>
        <end position="675"/>
    </location>
</feature>
<feature type="domain" description="C-type lectin" evidence="10">
    <location>
        <begin position="361"/>
        <end position="471"/>
    </location>
</feature>
<dbReference type="InterPro" id="IPR008266">
    <property type="entry name" value="Tyr_kinase_AS"/>
</dbReference>
<name>A0ABN8P7P7_9CNID</name>
<gene>
    <name evidence="12" type="ORF">PLOB_00038721</name>
</gene>
<dbReference type="PROSITE" id="PS00109">
    <property type="entry name" value="PROTEIN_KINASE_TYR"/>
    <property type="match status" value="1"/>
</dbReference>
<dbReference type="InterPro" id="IPR035914">
    <property type="entry name" value="Sperma_CUB_dom_sf"/>
</dbReference>
<dbReference type="PROSITE" id="PS00615">
    <property type="entry name" value="C_TYPE_LECTIN_1"/>
    <property type="match status" value="1"/>
</dbReference>
<evidence type="ECO:0000256" key="6">
    <source>
        <dbReference type="SAM" id="MobiDB-lite"/>
    </source>
</evidence>
<dbReference type="CDD" id="cd00033">
    <property type="entry name" value="CCP"/>
    <property type="match status" value="1"/>
</dbReference>
<dbReference type="InterPro" id="IPR016187">
    <property type="entry name" value="CTDL_fold"/>
</dbReference>
<dbReference type="Pfam" id="PF13385">
    <property type="entry name" value="Laminin_G_3"/>
    <property type="match status" value="1"/>
</dbReference>
<dbReference type="SUPFAM" id="SSF49785">
    <property type="entry name" value="Galactose-binding domain-like"/>
    <property type="match status" value="1"/>
</dbReference>
<dbReference type="SMART" id="SM00042">
    <property type="entry name" value="CUB"/>
    <property type="match status" value="2"/>
</dbReference>
<dbReference type="Gene3D" id="2.60.120.290">
    <property type="entry name" value="Spermadhesin, CUB domain"/>
    <property type="match status" value="2"/>
</dbReference>
<dbReference type="InterPro" id="IPR000719">
    <property type="entry name" value="Prot_kinase_dom"/>
</dbReference>
<dbReference type="SMART" id="SM00032">
    <property type="entry name" value="CCP"/>
    <property type="match status" value="1"/>
</dbReference>
<dbReference type="InterPro" id="IPR000436">
    <property type="entry name" value="Sushi_SCR_CCP_dom"/>
</dbReference>
<dbReference type="InterPro" id="IPR020635">
    <property type="entry name" value="Tyr_kinase_cat_dom"/>
</dbReference>
<dbReference type="InterPro" id="IPR011009">
    <property type="entry name" value="Kinase-like_dom_sf"/>
</dbReference>
<evidence type="ECO:0000259" key="9">
    <source>
        <dbReference type="PROSITE" id="PS50022"/>
    </source>
</evidence>
<dbReference type="InterPro" id="IPR050122">
    <property type="entry name" value="RTK"/>
</dbReference>
<dbReference type="PROSITE" id="PS50022">
    <property type="entry name" value="FA58C_3"/>
    <property type="match status" value="1"/>
</dbReference>
<dbReference type="InterPro" id="IPR035976">
    <property type="entry name" value="Sushi/SCR/CCP_sf"/>
</dbReference>
<protein>
    <recommendedName>
        <fullName evidence="14">Receptor protein-tyrosine kinase</fullName>
    </recommendedName>
</protein>
<evidence type="ECO:0000256" key="5">
    <source>
        <dbReference type="PROSITE-ProRule" id="PRU00302"/>
    </source>
</evidence>
<evidence type="ECO:0000313" key="12">
    <source>
        <dbReference type="EMBL" id="CAH3136915.1"/>
    </source>
</evidence>
<dbReference type="Pfam" id="PF07714">
    <property type="entry name" value="PK_Tyr_Ser-Thr"/>
    <property type="match status" value="2"/>
</dbReference>
<feature type="non-terminal residue" evidence="12">
    <location>
        <position position="1"/>
    </location>
</feature>
<dbReference type="SUPFAM" id="SSF49899">
    <property type="entry name" value="Concanavalin A-like lectins/glucanases"/>
    <property type="match status" value="1"/>
</dbReference>
<feature type="domain" description="Sushi" evidence="11">
    <location>
        <begin position="476"/>
        <end position="540"/>
    </location>
</feature>
<feature type="region of interest" description="Disordered" evidence="6">
    <location>
        <begin position="1243"/>
        <end position="1325"/>
    </location>
</feature>
<dbReference type="PROSITE" id="PS50923">
    <property type="entry name" value="SUSHI"/>
    <property type="match status" value="1"/>
</dbReference>
<dbReference type="CDD" id="cd00041">
    <property type="entry name" value="CUB"/>
    <property type="match status" value="2"/>
</dbReference>
<keyword evidence="4" id="KW-0675">Receptor</keyword>
<dbReference type="Gene3D" id="3.30.200.20">
    <property type="entry name" value="Phosphorylase Kinase, domain 1"/>
    <property type="match status" value="1"/>
</dbReference>
<dbReference type="CDD" id="cd00057">
    <property type="entry name" value="FA58C"/>
    <property type="match status" value="1"/>
</dbReference>
<dbReference type="InterPro" id="IPR013320">
    <property type="entry name" value="ConA-like_dom_sf"/>
</dbReference>
<evidence type="ECO:0000259" key="7">
    <source>
        <dbReference type="PROSITE" id="PS01180"/>
    </source>
</evidence>
<dbReference type="SUPFAM" id="SSF57535">
    <property type="entry name" value="Complement control module/SCR domain"/>
    <property type="match status" value="1"/>
</dbReference>
<dbReference type="Pfam" id="PF00431">
    <property type="entry name" value="CUB"/>
    <property type="match status" value="2"/>
</dbReference>
<dbReference type="SUPFAM" id="SSF56436">
    <property type="entry name" value="C-type lectin-like"/>
    <property type="match status" value="2"/>
</dbReference>
<evidence type="ECO:0000256" key="1">
    <source>
        <dbReference type="ARBA" id="ARBA00004479"/>
    </source>
</evidence>
<keyword evidence="13" id="KW-1185">Reference proteome</keyword>
<dbReference type="SUPFAM" id="SSF56112">
    <property type="entry name" value="Protein kinase-like (PK-like)"/>
    <property type="match status" value="1"/>
</dbReference>
<evidence type="ECO:0008006" key="14">
    <source>
        <dbReference type="Google" id="ProtNLM"/>
    </source>
</evidence>
<evidence type="ECO:0000259" key="11">
    <source>
        <dbReference type="PROSITE" id="PS50923"/>
    </source>
</evidence>
<comment type="caution">
    <text evidence="12">The sequence shown here is derived from an EMBL/GenBank/DDBJ whole genome shotgun (WGS) entry which is preliminary data.</text>
</comment>
<dbReference type="Proteomes" id="UP001159405">
    <property type="component" value="Unassembled WGS sequence"/>
</dbReference>
<keyword evidence="5" id="KW-0768">Sushi</keyword>
<evidence type="ECO:0000256" key="2">
    <source>
        <dbReference type="ARBA" id="ARBA00022729"/>
    </source>
</evidence>
<dbReference type="PANTHER" id="PTHR24416">
    <property type="entry name" value="TYROSINE-PROTEIN KINASE RECEPTOR"/>
    <property type="match status" value="1"/>
</dbReference>
<feature type="region of interest" description="Disordered" evidence="6">
    <location>
        <begin position="1173"/>
        <end position="1194"/>
    </location>
</feature>